<feature type="compositionally biased region" description="Polar residues" evidence="1">
    <location>
        <begin position="42"/>
        <end position="51"/>
    </location>
</feature>
<sequence>MIELSQKTKSKNEKIVVNNLEVEEKSKENNQLQEKLDELSDNHSATTYHSQEVSDETDISESLKYSDFNSDDKDRKIFKLQSELEEIKKQLETFQNEPGENNCLNECCINSDYEDIKREKNDLENKNDSLNLLLNEKSPVGSRKSTDLPEWN</sequence>
<evidence type="ECO:0000313" key="3">
    <source>
        <dbReference type="Proteomes" id="UP000789572"/>
    </source>
</evidence>
<proteinExistence type="predicted"/>
<feature type="compositionally biased region" description="Basic and acidic residues" evidence="1">
    <location>
        <begin position="22"/>
        <end position="41"/>
    </location>
</feature>
<feature type="region of interest" description="Disordered" evidence="1">
    <location>
        <begin position="125"/>
        <end position="152"/>
    </location>
</feature>
<comment type="caution">
    <text evidence="2">The sequence shown here is derived from an EMBL/GenBank/DDBJ whole genome shotgun (WGS) entry which is preliminary data.</text>
</comment>
<gene>
    <name evidence="2" type="ORF">POCULU_LOCUS4789</name>
</gene>
<dbReference type="EMBL" id="CAJVPJ010000652">
    <property type="protein sequence ID" value="CAG8546299.1"/>
    <property type="molecule type" value="Genomic_DNA"/>
</dbReference>
<dbReference type="AlphaFoldDB" id="A0A9N9AZI0"/>
<accession>A0A9N9AZI0</accession>
<evidence type="ECO:0000256" key="1">
    <source>
        <dbReference type="SAM" id="MobiDB-lite"/>
    </source>
</evidence>
<dbReference type="Proteomes" id="UP000789572">
    <property type="component" value="Unassembled WGS sequence"/>
</dbReference>
<organism evidence="2 3">
    <name type="scientific">Paraglomus occultum</name>
    <dbReference type="NCBI Taxonomy" id="144539"/>
    <lineage>
        <taxon>Eukaryota</taxon>
        <taxon>Fungi</taxon>
        <taxon>Fungi incertae sedis</taxon>
        <taxon>Mucoromycota</taxon>
        <taxon>Glomeromycotina</taxon>
        <taxon>Glomeromycetes</taxon>
        <taxon>Paraglomerales</taxon>
        <taxon>Paraglomeraceae</taxon>
        <taxon>Paraglomus</taxon>
    </lineage>
</organism>
<feature type="region of interest" description="Disordered" evidence="1">
    <location>
        <begin position="22"/>
        <end position="59"/>
    </location>
</feature>
<keyword evidence="3" id="KW-1185">Reference proteome</keyword>
<reference evidence="2" key="1">
    <citation type="submission" date="2021-06" db="EMBL/GenBank/DDBJ databases">
        <authorList>
            <person name="Kallberg Y."/>
            <person name="Tangrot J."/>
            <person name="Rosling A."/>
        </authorList>
    </citation>
    <scope>NUCLEOTIDE SEQUENCE</scope>
    <source>
        <strain evidence="2">IA702</strain>
    </source>
</reference>
<name>A0A9N9AZI0_9GLOM</name>
<evidence type="ECO:0000313" key="2">
    <source>
        <dbReference type="EMBL" id="CAG8546299.1"/>
    </source>
</evidence>
<protein>
    <submittedName>
        <fullName evidence="2">4487_t:CDS:1</fullName>
    </submittedName>
</protein>